<dbReference type="FunFam" id="1.20.5.460:FF:000001">
    <property type="entry name" value="Bifunctional protein PutA"/>
    <property type="match status" value="1"/>
</dbReference>
<evidence type="ECO:0000259" key="9">
    <source>
        <dbReference type="Pfam" id="PF14850"/>
    </source>
</evidence>
<dbReference type="GO" id="GO:0009898">
    <property type="term" value="C:cytoplasmic side of plasma membrane"/>
    <property type="evidence" value="ECO:0007669"/>
    <property type="project" value="TreeGrafter"/>
</dbReference>
<dbReference type="InterPro" id="IPR024089">
    <property type="entry name" value="PRODH_PutA_dom_I/II"/>
</dbReference>
<dbReference type="InterPro" id="IPR016161">
    <property type="entry name" value="Ald_DH/histidinol_DH"/>
</dbReference>
<feature type="domain" description="Aldehyde dehydrogenase" evidence="7">
    <location>
        <begin position="570"/>
        <end position="1028"/>
    </location>
</feature>
<evidence type="ECO:0000256" key="1">
    <source>
        <dbReference type="ARBA" id="ARBA00004786"/>
    </source>
</evidence>
<comment type="similarity">
    <text evidence="5">In the N-terminal section; belongs to the proline dehydrogenase family.</text>
</comment>
<dbReference type="GO" id="GO:0004657">
    <property type="term" value="F:proline dehydrogenase activity"/>
    <property type="evidence" value="ECO:0007669"/>
    <property type="project" value="UniProtKB-UniRule"/>
</dbReference>
<dbReference type="CDD" id="cd07125">
    <property type="entry name" value="ALDH_PutA-P5CDH"/>
    <property type="match status" value="1"/>
</dbReference>
<keyword evidence="11" id="KW-1185">Reference proteome</keyword>
<proteinExistence type="inferred from homology"/>
<feature type="domain" description="Proline dehydrogenase PutA" evidence="9">
    <location>
        <begin position="74"/>
        <end position="188"/>
    </location>
</feature>
<dbReference type="Pfam" id="PF14850">
    <property type="entry name" value="Pro_dh-DNA_bdg"/>
    <property type="match status" value="1"/>
</dbReference>
<dbReference type="InterPro" id="IPR025703">
    <property type="entry name" value="Bifunct_PutA"/>
</dbReference>
<evidence type="ECO:0000259" key="7">
    <source>
        <dbReference type="Pfam" id="PF00171"/>
    </source>
</evidence>
<evidence type="ECO:0000256" key="4">
    <source>
        <dbReference type="ARBA" id="ARBA00048142"/>
    </source>
</evidence>
<evidence type="ECO:0000256" key="3">
    <source>
        <dbReference type="ARBA" id="ARBA00023027"/>
    </source>
</evidence>
<dbReference type="SUPFAM" id="SSF53720">
    <property type="entry name" value="ALDH-like"/>
    <property type="match status" value="1"/>
</dbReference>
<keyword evidence="5" id="KW-0805">Transcription regulation</keyword>
<dbReference type="Gene3D" id="3.40.605.10">
    <property type="entry name" value="Aldehyde Dehydrogenase, Chain A, domain 1"/>
    <property type="match status" value="1"/>
</dbReference>
<dbReference type="Pfam" id="PF01619">
    <property type="entry name" value="Pro_dh"/>
    <property type="match status" value="1"/>
</dbReference>
<evidence type="ECO:0000259" key="8">
    <source>
        <dbReference type="Pfam" id="PF01619"/>
    </source>
</evidence>
<protein>
    <recommendedName>
        <fullName evidence="5">Bifunctional protein PutA</fullName>
    </recommendedName>
    <domain>
        <recommendedName>
            <fullName evidence="5">Proline dehydrogenase</fullName>
            <ecNumber evidence="5">1.5.5.2</ecNumber>
        </recommendedName>
        <alternativeName>
            <fullName evidence="5">Proline oxidase</fullName>
        </alternativeName>
    </domain>
    <domain>
        <recommendedName>
            <fullName evidence="5">Delta-1-pyrroline-5-carboxylate dehydrogenase</fullName>
            <shortName evidence="5">P5C dehydrogenase</shortName>
            <ecNumber evidence="5">1.2.1.88</ecNumber>
        </recommendedName>
        <alternativeName>
            <fullName evidence="5">L-glutamate gamma-semialdehyde dehydrogenase</fullName>
        </alternativeName>
    </domain>
</protein>
<keyword evidence="5" id="KW-0642">Proline metabolism</keyword>
<dbReference type="InterPro" id="IPR050485">
    <property type="entry name" value="Proline_metab_enzyme"/>
</dbReference>
<dbReference type="InterPro" id="IPR005933">
    <property type="entry name" value="PutA_C"/>
</dbReference>
<evidence type="ECO:0000256" key="6">
    <source>
        <dbReference type="PIRSR" id="PIRSR000197-1"/>
    </source>
</evidence>
<sequence>MKAECNLSIGYDRAMTEPADRAAIRALARRSEADIVADLRTALARSPATAEAVTARGLTLIRKAKAEGERETLVAQLMNRYRLSTEEGVVLMCLAEALLRVPDNATANALIRDKIAGRHWAEGDDEDSPLVVALSARGLSLGSATLMLDAMGSQAKPLAILRTMIRRSGEPVIRQAALAAMKLLGQQFVMGESIDAAVRRADKDKSELASFDMLGEAARTAADARRYYDSYAAAIARIGRDAKPGDPFANHGISIKLSALHPRYEYLQGQRVRDELIPRVIELAVAARRVNIPLMIDAEESDRLEPHLDVYGALIDAGIADGWTGLGIVVQAYQKRASEVIRWVAARARRRGVMLSMRLVKGAYWDTEIKRAQTLGLGDFPVFTAKLHTDLNYLACAQILRECQDCIFPAFASHNAMTLAFVTELFAGADYELQRLHGMGEGAHDAIVALSPPPRPVRVYAPVGTHRDLLAYLVRRLLENGANSSFVHQFSDPDVSAEELAVDPRSVASAPSKLPTGLQLYDPVRRNSRGYDLGEPGVPEALIAAIAEARDAGAVAAPIVGGRERRGKGEPVHNPATGVVIGRVVEADAAAVEEAVAAARKAQGDWSLAGGAFRAERLERAADLIEERDALFLGLAMDEAGKTLVDAVAEVREAVDFLRYYAAQARADFSWPVTLPGPTGERNELILEGKGIFACISPWNFPLAIFLGQVSAALAAGNAVLAKPAEQTPLIAHAAVETLLEAGVPGDILHYLPGRGETVGAALTGHDDVIGVAFTGSTEVARAINRSLAMREGPIATLIAETGGANAMIVDSTALPEQVARDAVASAFQSAGQRCSALRLLCVQDDVADAMIAMVAGAMAELNVGDPAILATDVGPIIDEEAQSNIAAYVEEARAAGRLIAEAARTKLPAGGTFVAPAMIRLDHVTDLKREIFGPVLHVATWKGGELDALIDAINASGYGLTLGVHTRIDSVAAHVAARAQVGNVYVNRNQIGAIVGSQPFGGRGLSGTGPKAGGPNYLRRFAEEKSISTDITAAGGNAALMAG</sequence>
<dbReference type="NCBIfam" id="NF008869">
    <property type="entry name" value="PRK11904.1"/>
    <property type="match status" value="1"/>
</dbReference>
<dbReference type="PROSITE" id="PS00070">
    <property type="entry name" value="ALDEHYDE_DEHYDR_CYS"/>
    <property type="match status" value="1"/>
</dbReference>
<dbReference type="AlphaFoldDB" id="A0A239I5M1"/>
<keyword evidence="5" id="KW-0804">Transcription</keyword>
<comment type="pathway">
    <text evidence="5">Amino-acid degradation; L-proline degradation into L-glutamate; L-glutamate from L-proline: step 1/2.</text>
</comment>
<dbReference type="Gene3D" id="3.40.309.10">
    <property type="entry name" value="Aldehyde Dehydrogenase, Chain A, domain 2"/>
    <property type="match status" value="1"/>
</dbReference>
<dbReference type="PIRSF" id="PIRSF000197">
    <property type="entry name" value="Bifunct_PutA"/>
    <property type="match status" value="1"/>
</dbReference>
<dbReference type="InterPro" id="IPR016162">
    <property type="entry name" value="Ald_DH_N"/>
</dbReference>
<dbReference type="InterPro" id="IPR002872">
    <property type="entry name" value="Proline_DH_dom"/>
</dbReference>
<dbReference type="PANTHER" id="PTHR42862:SF1">
    <property type="entry name" value="DELTA-1-PYRROLINE-5-CARBOXYLATE DEHYDROGENASE 2, ISOFORM A-RELATED"/>
    <property type="match status" value="1"/>
</dbReference>
<comment type="catalytic activity">
    <reaction evidence="4 5">
        <text>L-glutamate 5-semialdehyde + NAD(+) + H2O = L-glutamate + NADH + 2 H(+)</text>
        <dbReference type="Rhea" id="RHEA:30235"/>
        <dbReference type="ChEBI" id="CHEBI:15377"/>
        <dbReference type="ChEBI" id="CHEBI:15378"/>
        <dbReference type="ChEBI" id="CHEBI:29985"/>
        <dbReference type="ChEBI" id="CHEBI:57540"/>
        <dbReference type="ChEBI" id="CHEBI:57945"/>
        <dbReference type="ChEBI" id="CHEBI:58066"/>
        <dbReference type="EC" id="1.2.1.88"/>
    </reaction>
</comment>
<dbReference type="InterPro" id="IPR016160">
    <property type="entry name" value="Ald_DH_CS_CYS"/>
</dbReference>
<feature type="active site" evidence="6">
    <location>
        <position position="835"/>
    </location>
</feature>
<dbReference type="InterPro" id="IPR015590">
    <property type="entry name" value="Aldehyde_DH_dom"/>
</dbReference>
<dbReference type="InterPro" id="IPR029041">
    <property type="entry name" value="FAD-linked_oxidoreductase-like"/>
</dbReference>
<evidence type="ECO:0000256" key="5">
    <source>
        <dbReference type="PIRNR" id="PIRNR000197"/>
    </source>
</evidence>
<dbReference type="UniPathway" id="UPA00261">
    <property type="reaction ID" value="UER00373"/>
</dbReference>
<keyword evidence="5" id="KW-0274">FAD</keyword>
<dbReference type="NCBIfam" id="TIGR01238">
    <property type="entry name" value="D1pyr5carbox3"/>
    <property type="match status" value="1"/>
</dbReference>
<organism evidence="10 11">
    <name type="scientific">Sphingopyxis indica</name>
    <dbReference type="NCBI Taxonomy" id="436663"/>
    <lineage>
        <taxon>Bacteria</taxon>
        <taxon>Pseudomonadati</taxon>
        <taxon>Pseudomonadota</taxon>
        <taxon>Alphaproteobacteria</taxon>
        <taxon>Sphingomonadales</taxon>
        <taxon>Sphingomonadaceae</taxon>
        <taxon>Sphingopyxis</taxon>
    </lineage>
</organism>
<gene>
    <name evidence="10" type="ORF">SAMN06295955_10740</name>
</gene>
<comment type="function">
    <text evidence="5">Oxidizes proline to glutamate for use as a carbon and nitrogen source.</text>
</comment>
<dbReference type="Gene3D" id="1.20.5.460">
    <property type="entry name" value="Single helix bin"/>
    <property type="match status" value="1"/>
</dbReference>
<evidence type="ECO:0000256" key="2">
    <source>
        <dbReference type="ARBA" id="ARBA00023002"/>
    </source>
</evidence>
<dbReference type="GO" id="GO:0003700">
    <property type="term" value="F:DNA-binding transcription factor activity"/>
    <property type="evidence" value="ECO:0007669"/>
    <property type="project" value="InterPro"/>
</dbReference>
<dbReference type="PANTHER" id="PTHR42862">
    <property type="entry name" value="DELTA-1-PYRROLINE-5-CARBOXYLATE DEHYDROGENASE 1, ISOFORM A-RELATED"/>
    <property type="match status" value="1"/>
</dbReference>
<name>A0A239I5M1_9SPHN</name>
<keyword evidence="5" id="KW-0678">Repressor</keyword>
<comment type="cofactor">
    <cofactor evidence="5">
        <name>FAD</name>
        <dbReference type="ChEBI" id="CHEBI:57692"/>
    </cofactor>
</comment>
<feature type="domain" description="Proline dehydrogenase" evidence="8">
    <location>
        <begin position="201"/>
        <end position="489"/>
    </location>
</feature>
<dbReference type="InterPro" id="IPR024082">
    <property type="entry name" value="PRODH_PutA_dom_II"/>
</dbReference>
<comment type="pathway">
    <text evidence="1 5">Amino-acid degradation; L-proline degradation into L-glutamate; L-glutamate from L-proline: step 2/2.</text>
</comment>
<comment type="catalytic activity">
    <reaction evidence="5">
        <text>L-proline + a quinone = (S)-1-pyrroline-5-carboxylate + a quinol + H(+)</text>
        <dbReference type="Rhea" id="RHEA:23784"/>
        <dbReference type="ChEBI" id="CHEBI:15378"/>
        <dbReference type="ChEBI" id="CHEBI:17388"/>
        <dbReference type="ChEBI" id="CHEBI:24646"/>
        <dbReference type="ChEBI" id="CHEBI:60039"/>
        <dbReference type="ChEBI" id="CHEBI:132124"/>
        <dbReference type="EC" id="1.5.5.2"/>
    </reaction>
</comment>
<keyword evidence="5" id="KW-0285">Flavoprotein</keyword>
<dbReference type="Gene3D" id="3.20.20.220">
    <property type="match status" value="1"/>
</dbReference>
<dbReference type="InterPro" id="IPR016163">
    <property type="entry name" value="Ald_DH_C"/>
</dbReference>
<dbReference type="SUPFAM" id="SSF81935">
    <property type="entry name" value="N-terminal domain of bifunctional PutA protein"/>
    <property type="match status" value="1"/>
</dbReference>
<dbReference type="EMBL" id="FZPA01000007">
    <property type="protein sequence ID" value="SNS88877.1"/>
    <property type="molecule type" value="Genomic_DNA"/>
</dbReference>
<keyword evidence="3 5" id="KW-0520">NAD</keyword>
<accession>A0A239I5M1</accession>
<dbReference type="Proteomes" id="UP000198339">
    <property type="component" value="Unassembled WGS sequence"/>
</dbReference>
<dbReference type="EC" id="1.2.1.88" evidence="5"/>
<dbReference type="Pfam" id="PF00171">
    <property type="entry name" value="Aldedh"/>
    <property type="match status" value="1"/>
</dbReference>
<dbReference type="EC" id="1.5.5.2" evidence="5"/>
<dbReference type="SUPFAM" id="SSF51730">
    <property type="entry name" value="FAD-linked oxidoreductase"/>
    <property type="match status" value="1"/>
</dbReference>
<comment type="similarity">
    <text evidence="5">In the C-terminal section; belongs to the aldehyde dehydrogenase family.</text>
</comment>
<keyword evidence="5" id="KW-0238">DNA-binding</keyword>
<evidence type="ECO:0000313" key="11">
    <source>
        <dbReference type="Proteomes" id="UP000198339"/>
    </source>
</evidence>
<dbReference type="GO" id="GO:0003677">
    <property type="term" value="F:DNA binding"/>
    <property type="evidence" value="ECO:0007669"/>
    <property type="project" value="UniProtKB-KW"/>
</dbReference>
<feature type="active site" evidence="6">
    <location>
        <position position="801"/>
    </location>
</feature>
<dbReference type="GO" id="GO:0003842">
    <property type="term" value="F:L-glutamate gamma-semialdehyde dehydrogenase activity"/>
    <property type="evidence" value="ECO:0007669"/>
    <property type="project" value="UniProtKB-UniRule"/>
</dbReference>
<reference evidence="10 11" key="1">
    <citation type="submission" date="2017-06" db="EMBL/GenBank/DDBJ databases">
        <authorList>
            <person name="Kim H.J."/>
            <person name="Triplett B.A."/>
        </authorList>
    </citation>
    <scope>NUCLEOTIDE SEQUENCE [LARGE SCALE GENOMIC DNA]</scope>
    <source>
        <strain evidence="10 11">DS15</strain>
    </source>
</reference>
<evidence type="ECO:0000313" key="10">
    <source>
        <dbReference type="EMBL" id="SNS88877.1"/>
    </source>
</evidence>
<dbReference type="GO" id="GO:0010133">
    <property type="term" value="P:L-proline catabolic process to L-glutamate"/>
    <property type="evidence" value="ECO:0007669"/>
    <property type="project" value="UniProtKB-UniRule"/>
</dbReference>
<keyword evidence="2 5" id="KW-0560">Oxidoreductase</keyword>
<dbReference type="FunFam" id="3.40.309.10:FF:000005">
    <property type="entry name" value="1-pyrroline-5-carboxylate dehydrogenase 1"/>
    <property type="match status" value="1"/>
</dbReference>